<proteinExistence type="predicted"/>
<name>A0ABM3RPP9_SPIOL</name>
<evidence type="ECO:0008006" key="3">
    <source>
        <dbReference type="Google" id="ProtNLM"/>
    </source>
</evidence>
<organism evidence="1 2">
    <name type="scientific">Spinacia oleracea</name>
    <name type="common">Spinach</name>
    <dbReference type="NCBI Taxonomy" id="3562"/>
    <lineage>
        <taxon>Eukaryota</taxon>
        <taxon>Viridiplantae</taxon>
        <taxon>Streptophyta</taxon>
        <taxon>Embryophyta</taxon>
        <taxon>Tracheophyta</taxon>
        <taxon>Spermatophyta</taxon>
        <taxon>Magnoliopsida</taxon>
        <taxon>eudicotyledons</taxon>
        <taxon>Gunneridae</taxon>
        <taxon>Pentapetalae</taxon>
        <taxon>Caryophyllales</taxon>
        <taxon>Chenopodiaceae</taxon>
        <taxon>Chenopodioideae</taxon>
        <taxon>Anserineae</taxon>
        <taxon>Spinacia</taxon>
    </lineage>
</organism>
<dbReference type="SUPFAM" id="SSF56219">
    <property type="entry name" value="DNase I-like"/>
    <property type="match status" value="1"/>
</dbReference>
<gene>
    <name evidence="2" type="primary">LOC130471470</name>
</gene>
<accession>A0ABM3RPP9</accession>
<protein>
    <recommendedName>
        <fullName evidence="3">DUF4283 domain-containing protein</fullName>
    </recommendedName>
</protein>
<dbReference type="GeneID" id="130471470"/>
<dbReference type="Proteomes" id="UP000813463">
    <property type="component" value="Chromosome 4"/>
</dbReference>
<keyword evidence="1" id="KW-1185">Reference proteome</keyword>
<evidence type="ECO:0000313" key="1">
    <source>
        <dbReference type="Proteomes" id="UP000813463"/>
    </source>
</evidence>
<reference evidence="2" key="2">
    <citation type="submission" date="2025-08" db="UniProtKB">
        <authorList>
            <consortium name="RefSeq"/>
        </authorList>
    </citation>
    <scope>IDENTIFICATION</scope>
    <source>
        <tissue evidence="2">Leaf</tissue>
    </source>
</reference>
<reference evidence="1" key="1">
    <citation type="journal article" date="2021" name="Nat. Commun.">
        <title>Genomic analyses provide insights into spinach domestication and the genetic basis of agronomic traits.</title>
        <authorList>
            <person name="Cai X."/>
            <person name="Sun X."/>
            <person name="Xu C."/>
            <person name="Sun H."/>
            <person name="Wang X."/>
            <person name="Ge C."/>
            <person name="Zhang Z."/>
            <person name="Wang Q."/>
            <person name="Fei Z."/>
            <person name="Jiao C."/>
            <person name="Wang Q."/>
        </authorList>
    </citation>
    <scope>NUCLEOTIDE SEQUENCE [LARGE SCALE GENOMIC DNA]</scope>
    <source>
        <strain evidence="1">cv. Varoflay</strain>
    </source>
</reference>
<dbReference type="RefSeq" id="XP_056697592.1">
    <property type="nucleotide sequence ID" value="XM_056841614.1"/>
</dbReference>
<evidence type="ECO:0000313" key="2">
    <source>
        <dbReference type="RefSeq" id="XP_056697592.1"/>
    </source>
</evidence>
<dbReference type="InterPro" id="IPR036691">
    <property type="entry name" value="Endo/exonu/phosph_ase_sf"/>
</dbReference>
<sequence>MFAKILVEVCIDQQFPSMIHFLNEKGTKVDQQVYYDWLPIMCTVCKGMGHDHSKCNKKNSTGGRKVWVKKTVQSNPTTKDTEVVIGQVHPVNTERSGPVARQVDSEGFEQAARFSKSKGQQLKPVVTGNSFMALDCEDEEDGSENGHIADVRHEKQKEVRYMIQSHNIKLFSLLETREKASKMGSIYLNLCPNWCFTTNPSFHNNGRIILAWDPDAFTVNIIHMGSQLIHCMITPRTFGDQFFASFVYGMNTPLEREELWSSLAALTSNTAWIIMGDFNAIMNMEDRVGAAVRTADIMPMRQCMARCKLTEVKTMGRHFTWTNKQEGVDRVFSRIDRVLANEAWGDLFDGAEATFLPEGTFDHCPMILTTFLSQQ</sequence>
<dbReference type="Gene3D" id="3.60.10.10">
    <property type="entry name" value="Endonuclease/exonuclease/phosphatase"/>
    <property type="match status" value="1"/>
</dbReference>
<dbReference type="PANTHER" id="PTHR33710">
    <property type="entry name" value="BNAC02G09200D PROTEIN"/>
    <property type="match status" value="1"/>
</dbReference>
<dbReference type="PANTHER" id="PTHR33710:SF81">
    <property type="entry name" value="ENDONUCLEASE_EXONUCLEASE_PHOSPHATASE DOMAIN-CONTAINING PROTEIN"/>
    <property type="match status" value="1"/>
</dbReference>